<organism evidence="2 3">
    <name type="scientific">Candidatus Scatavimonas merdigallinarum</name>
    <dbReference type="NCBI Taxonomy" id="2840914"/>
    <lineage>
        <taxon>Bacteria</taxon>
        <taxon>Bacillati</taxon>
        <taxon>Bacillota</taxon>
        <taxon>Clostridia</taxon>
        <taxon>Eubacteriales</taxon>
        <taxon>Oscillospiraceae</taxon>
        <taxon>Oscillospiraceae incertae sedis</taxon>
        <taxon>Candidatus Scatavimonas</taxon>
    </lineage>
</organism>
<reference evidence="2" key="1">
    <citation type="submission" date="2020-10" db="EMBL/GenBank/DDBJ databases">
        <authorList>
            <person name="Gilroy R."/>
        </authorList>
    </citation>
    <scope>NUCLEOTIDE SEQUENCE</scope>
    <source>
        <strain evidence="2">ChiSjej1B19-3389</strain>
    </source>
</reference>
<sequence>MKNPQRSLYILFVFVITICIFFGGCGAEGDNAYSGEQTELAVERIFDKIQKAYGGDYLPDTDMDTQALQEEFALNFAQIDKYKAQISGASTHPDCLLVIKAKQGCGQEVEAQLNKAQQKQIEDAIVYPANSAKIRASRVVRRGDYLAFILLGAINNNTDMTEQQAAEFAAAQTQRGVDAFEDMFR</sequence>
<dbReference type="InterPro" id="IPR025648">
    <property type="entry name" value="DUF4358"/>
</dbReference>
<reference evidence="2" key="2">
    <citation type="journal article" date="2021" name="PeerJ">
        <title>Extensive microbial diversity within the chicken gut microbiome revealed by metagenomics and culture.</title>
        <authorList>
            <person name="Gilroy R."/>
            <person name="Ravi A."/>
            <person name="Getino M."/>
            <person name="Pursley I."/>
            <person name="Horton D.L."/>
            <person name="Alikhan N.F."/>
            <person name="Baker D."/>
            <person name="Gharbi K."/>
            <person name="Hall N."/>
            <person name="Watson M."/>
            <person name="Adriaenssens E.M."/>
            <person name="Foster-Nyarko E."/>
            <person name="Jarju S."/>
            <person name="Secka A."/>
            <person name="Antonio M."/>
            <person name="Oren A."/>
            <person name="Chaudhuri R.R."/>
            <person name="La Ragione R."/>
            <person name="Hildebrand F."/>
            <person name="Pallen M.J."/>
        </authorList>
    </citation>
    <scope>NUCLEOTIDE SEQUENCE</scope>
    <source>
        <strain evidence="2">ChiSjej1B19-3389</strain>
    </source>
</reference>
<keyword evidence="1" id="KW-0472">Membrane</keyword>
<keyword evidence="1" id="KW-1133">Transmembrane helix</keyword>
<comment type="caution">
    <text evidence="2">The sequence shown here is derived from an EMBL/GenBank/DDBJ whole genome shotgun (WGS) entry which is preliminary data.</text>
</comment>
<protein>
    <submittedName>
        <fullName evidence="2">DUF4358 domain-containing protein</fullName>
    </submittedName>
</protein>
<dbReference type="Pfam" id="PF14270">
    <property type="entry name" value="DUF4358"/>
    <property type="match status" value="1"/>
</dbReference>
<dbReference type="EMBL" id="DVFW01000002">
    <property type="protein sequence ID" value="HIQ79686.1"/>
    <property type="molecule type" value="Genomic_DNA"/>
</dbReference>
<dbReference type="Proteomes" id="UP000886787">
    <property type="component" value="Unassembled WGS sequence"/>
</dbReference>
<accession>A0A9D1CTH2</accession>
<gene>
    <name evidence="2" type="ORF">IAD32_00175</name>
</gene>
<keyword evidence="1" id="KW-0812">Transmembrane</keyword>
<evidence type="ECO:0000256" key="1">
    <source>
        <dbReference type="SAM" id="Phobius"/>
    </source>
</evidence>
<evidence type="ECO:0000313" key="3">
    <source>
        <dbReference type="Proteomes" id="UP000886787"/>
    </source>
</evidence>
<dbReference type="PROSITE" id="PS51257">
    <property type="entry name" value="PROKAR_LIPOPROTEIN"/>
    <property type="match status" value="1"/>
</dbReference>
<name>A0A9D1CTH2_9FIRM</name>
<dbReference type="AlphaFoldDB" id="A0A9D1CTH2"/>
<evidence type="ECO:0000313" key="2">
    <source>
        <dbReference type="EMBL" id="HIQ79686.1"/>
    </source>
</evidence>
<feature type="transmembrane region" description="Helical" evidence="1">
    <location>
        <begin position="7"/>
        <end position="24"/>
    </location>
</feature>
<proteinExistence type="predicted"/>